<dbReference type="InterPro" id="IPR000390">
    <property type="entry name" value="Small_drug/metabolite_transptr"/>
</dbReference>
<dbReference type="Pfam" id="PF00893">
    <property type="entry name" value="Multi_Drug_Res"/>
    <property type="match status" value="1"/>
</dbReference>
<evidence type="ECO:0000256" key="3">
    <source>
        <dbReference type="ARBA" id="ARBA00022475"/>
    </source>
</evidence>
<evidence type="ECO:0000313" key="10">
    <source>
        <dbReference type="Proteomes" id="UP000831181"/>
    </source>
</evidence>
<dbReference type="Gene3D" id="1.10.3730.20">
    <property type="match status" value="1"/>
</dbReference>
<dbReference type="RefSeq" id="WP_260117206.1">
    <property type="nucleotide sequence ID" value="NZ_CP093361.1"/>
</dbReference>
<dbReference type="GO" id="GO:0022857">
    <property type="term" value="F:transmembrane transporter activity"/>
    <property type="evidence" value="ECO:0007669"/>
    <property type="project" value="InterPro"/>
</dbReference>
<keyword evidence="5 8" id="KW-1133">Transmembrane helix</keyword>
<evidence type="ECO:0000256" key="2">
    <source>
        <dbReference type="ARBA" id="ARBA00022448"/>
    </source>
</evidence>
<evidence type="ECO:0000313" key="9">
    <source>
        <dbReference type="EMBL" id="UQS87399.1"/>
    </source>
</evidence>
<gene>
    <name evidence="9" type="ORF">MOO44_04400</name>
</gene>
<name>A0A976RTN5_9LACO</name>
<dbReference type="AlphaFoldDB" id="A0A976RTN5"/>
<dbReference type="PANTHER" id="PTHR30561:SF1">
    <property type="entry name" value="MULTIDRUG TRANSPORTER EMRE"/>
    <property type="match status" value="1"/>
</dbReference>
<accession>A0A976RTN5</accession>
<evidence type="ECO:0000256" key="4">
    <source>
        <dbReference type="ARBA" id="ARBA00022692"/>
    </source>
</evidence>
<comment type="similarity">
    <text evidence="7">Belongs to the drug/metabolite transporter (DMT) superfamily. Small multidrug resistance (SMR) (TC 2.A.7.1) family.</text>
</comment>
<keyword evidence="10" id="KW-1185">Reference proteome</keyword>
<evidence type="ECO:0000256" key="7">
    <source>
        <dbReference type="RuleBase" id="RU003942"/>
    </source>
</evidence>
<dbReference type="KEGG" id="lbe:MOO44_04400"/>
<sequence>MYYYLFLFLAIIGEMIGTNLLKASMGFTRWLPALGSIISFTLCFYFLSIAMVKIPLNIAYATWSGVGLILATAVSVLIWKDQITLMTILGLTLIIAGVVILNLFEPK</sequence>
<dbReference type="FunFam" id="1.10.3730.20:FF:000001">
    <property type="entry name" value="Quaternary ammonium compound resistance transporter SugE"/>
    <property type="match status" value="1"/>
</dbReference>
<dbReference type="InterPro" id="IPR037185">
    <property type="entry name" value="EmrE-like"/>
</dbReference>
<evidence type="ECO:0000256" key="8">
    <source>
        <dbReference type="SAM" id="Phobius"/>
    </source>
</evidence>
<keyword evidence="2" id="KW-0813">Transport</keyword>
<protein>
    <submittedName>
        <fullName evidence="9">Multidrug efflux SMR transporter</fullName>
    </submittedName>
</protein>
<feature type="transmembrane region" description="Helical" evidence="8">
    <location>
        <begin position="58"/>
        <end position="78"/>
    </location>
</feature>
<evidence type="ECO:0000256" key="1">
    <source>
        <dbReference type="ARBA" id="ARBA00004651"/>
    </source>
</evidence>
<reference evidence="9" key="1">
    <citation type="journal article" date="2022" name="Int. J. Syst. Evol. Microbiol.">
        <title>Apilactobacillus apisilvae sp. nov., Nicolia spurrieriana gen. nov. sp. nov., Bombilactobacillus folatiphilus sp. nov. and Bombilactobacillus thymidiniphilus sp. nov., four new lactic acid bacterial isolates from stingless bees Tetragonula carbonaria and Austroplebeia australis.</title>
        <authorList>
            <person name="Oliphant S.A."/>
            <person name="Watson-Haigh N.S."/>
            <person name="Sumby K.M."/>
            <person name="Gardner J."/>
            <person name="Groom S."/>
            <person name="Jiranek V."/>
        </authorList>
    </citation>
    <scope>NUCLEOTIDE SEQUENCE</scope>
    <source>
        <strain evidence="9">SGEP1_A5</strain>
    </source>
</reference>
<feature type="transmembrane region" description="Helical" evidence="8">
    <location>
        <begin position="30"/>
        <end position="52"/>
    </location>
</feature>
<dbReference type="EMBL" id="CP093361">
    <property type="protein sequence ID" value="UQS87399.1"/>
    <property type="molecule type" value="Genomic_DNA"/>
</dbReference>
<feature type="transmembrane region" description="Helical" evidence="8">
    <location>
        <begin position="85"/>
        <end position="104"/>
    </location>
</feature>
<dbReference type="Proteomes" id="UP000831181">
    <property type="component" value="Chromosome"/>
</dbReference>
<organism evidence="9 10">
    <name type="scientific">Nicoliella spurrieriana</name>
    <dbReference type="NCBI Taxonomy" id="2925830"/>
    <lineage>
        <taxon>Bacteria</taxon>
        <taxon>Bacillati</taxon>
        <taxon>Bacillota</taxon>
        <taxon>Bacilli</taxon>
        <taxon>Lactobacillales</taxon>
        <taxon>Lactobacillaceae</taxon>
        <taxon>Nicoliella</taxon>
    </lineage>
</organism>
<keyword evidence="4 7" id="KW-0812">Transmembrane</keyword>
<evidence type="ECO:0000256" key="5">
    <source>
        <dbReference type="ARBA" id="ARBA00022989"/>
    </source>
</evidence>
<proteinExistence type="inferred from homology"/>
<dbReference type="GO" id="GO:0005886">
    <property type="term" value="C:plasma membrane"/>
    <property type="evidence" value="ECO:0007669"/>
    <property type="project" value="UniProtKB-SubCell"/>
</dbReference>
<keyword evidence="3" id="KW-1003">Cell membrane</keyword>
<feature type="transmembrane region" description="Helical" evidence="8">
    <location>
        <begin position="6"/>
        <end position="23"/>
    </location>
</feature>
<comment type="subcellular location">
    <subcellularLocation>
        <location evidence="1 7">Cell membrane</location>
        <topology evidence="1 7">Multi-pass membrane protein</topology>
    </subcellularLocation>
</comment>
<dbReference type="InterPro" id="IPR045324">
    <property type="entry name" value="Small_multidrug_res"/>
</dbReference>
<keyword evidence="6 8" id="KW-0472">Membrane</keyword>
<dbReference type="PANTHER" id="PTHR30561">
    <property type="entry name" value="SMR FAMILY PROTON-DEPENDENT DRUG EFFLUX TRANSPORTER SUGE"/>
    <property type="match status" value="1"/>
</dbReference>
<dbReference type="SUPFAM" id="SSF103481">
    <property type="entry name" value="Multidrug resistance efflux transporter EmrE"/>
    <property type="match status" value="1"/>
</dbReference>
<evidence type="ECO:0000256" key="6">
    <source>
        <dbReference type="ARBA" id="ARBA00023136"/>
    </source>
</evidence>